<protein>
    <submittedName>
        <fullName evidence="3">SRPBCC domain-containing protein</fullName>
    </submittedName>
</protein>
<dbReference type="SUPFAM" id="SSF55961">
    <property type="entry name" value="Bet v1-like"/>
    <property type="match status" value="1"/>
</dbReference>
<reference evidence="3 4" key="1">
    <citation type="submission" date="2024-09" db="EMBL/GenBank/DDBJ databases">
        <authorList>
            <person name="Sun Q."/>
            <person name="Mori K."/>
        </authorList>
    </citation>
    <scope>NUCLEOTIDE SEQUENCE [LARGE SCALE GENOMIC DNA]</scope>
    <source>
        <strain evidence="3 4">CECT 7682</strain>
    </source>
</reference>
<evidence type="ECO:0000313" key="4">
    <source>
        <dbReference type="Proteomes" id="UP001589654"/>
    </source>
</evidence>
<accession>A0ABV5J8E9</accession>
<gene>
    <name evidence="3" type="ORF">ACFFUR_13205</name>
</gene>
<feature type="domain" description="Activator of Hsp90 ATPase homologue 1/2-like C-terminal" evidence="2">
    <location>
        <begin position="23"/>
        <end position="161"/>
    </location>
</feature>
<organism evidence="3 4">
    <name type="scientific">Echinicola jeungdonensis</name>
    <dbReference type="NCBI Taxonomy" id="709343"/>
    <lineage>
        <taxon>Bacteria</taxon>
        <taxon>Pseudomonadati</taxon>
        <taxon>Bacteroidota</taxon>
        <taxon>Cytophagia</taxon>
        <taxon>Cytophagales</taxon>
        <taxon>Cyclobacteriaceae</taxon>
        <taxon>Echinicola</taxon>
    </lineage>
</organism>
<dbReference type="Pfam" id="PF08327">
    <property type="entry name" value="AHSA1"/>
    <property type="match status" value="1"/>
</dbReference>
<evidence type="ECO:0000259" key="2">
    <source>
        <dbReference type="Pfam" id="PF08327"/>
    </source>
</evidence>
<sequence length="167" mass="19573">MMNKTNFKKDLANRKILVEREFNAPLEVVWKAWTEPAQLDQWWAPKPWKAKTKKMDFREGGHWLYCMKGPEGEKHWSRADFKIVDPPNRYAGQDAFCDENGQITDEMPQMYWDVQFEAKDRKTLVKVDITFSSEADLEKIVEMGFQEGFAAGHENLDELLEQQALAK</sequence>
<evidence type="ECO:0000313" key="3">
    <source>
        <dbReference type="EMBL" id="MFB9212767.1"/>
    </source>
</evidence>
<dbReference type="Proteomes" id="UP001589654">
    <property type="component" value="Unassembled WGS sequence"/>
</dbReference>
<dbReference type="RefSeq" id="WP_290247458.1">
    <property type="nucleotide sequence ID" value="NZ_JAUFQT010000001.1"/>
</dbReference>
<dbReference type="InterPro" id="IPR023393">
    <property type="entry name" value="START-like_dom_sf"/>
</dbReference>
<name>A0ABV5J8E9_9BACT</name>
<proteinExistence type="inferred from homology"/>
<dbReference type="Gene3D" id="3.30.530.20">
    <property type="match status" value="1"/>
</dbReference>
<dbReference type="InterPro" id="IPR013538">
    <property type="entry name" value="ASHA1/2-like_C"/>
</dbReference>
<keyword evidence="4" id="KW-1185">Reference proteome</keyword>
<evidence type="ECO:0000256" key="1">
    <source>
        <dbReference type="ARBA" id="ARBA00006817"/>
    </source>
</evidence>
<comment type="caution">
    <text evidence="3">The sequence shown here is derived from an EMBL/GenBank/DDBJ whole genome shotgun (WGS) entry which is preliminary data.</text>
</comment>
<dbReference type="EMBL" id="JBHMEW010000063">
    <property type="protein sequence ID" value="MFB9212767.1"/>
    <property type="molecule type" value="Genomic_DNA"/>
</dbReference>
<comment type="similarity">
    <text evidence="1">Belongs to the AHA1 family.</text>
</comment>
<dbReference type="CDD" id="cd07814">
    <property type="entry name" value="SRPBCC_CalC_Aha1-like"/>
    <property type="match status" value="1"/>
</dbReference>